<comment type="similarity">
    <text evidence="1">Belongs to the peptidase S45 family.</text>
</comment>
<dbReference type="InterPro" id="IPR043146">
    <property type="entry name" value="Penicillin_amidase_N_B-knob"/>
</dbReference>
<dbReference type="InterPro" id="IPR029055">
    <property type="entry name" value="Ntn_hydrolases_N"/>
</dbReference>
<gene>
    <name evidence="6" type="ORF">FOC49_02835</name>
</gene>
<proteinExistence type="inferred from homology"/>
<accession>A0AAP9KSW9</accession>
<dbReference type="PANTHER" id="PTHR34218:SF4">
    <property type="entry name" value="ACYL-HOMOSERINE LACTONE ACYLASE QUIP"/>
    <property type="match status" value="1"/>
</dbReference>
<dbReference type="InterPro" id="IPR023343">
    <property type="entry name" value="Penicillin_amidase_dom1"/>
</dbReference>
<organism evidence="6 7">
    <name type="scientific">Gemella morbillorum</name>
    <dbReference type="NCBI Taxonomy" id="29391"/>
    <lineage>
        <taxon>Bacteria</taxon>
        <taxon>Bacillati</taxon>
        <taxon>Bacillota</taxon>
        <taxon>Bacilli</taxon>
        <taxon>Bacillales</taxon>
        <taxon>Gemellaceae</taxon>
        <taxon>Gemella</taxon>
    </lineage>
</organism>
<keyword evidence="5" id="KW-0479">Metal-binding</keyword>
<protein>
    <submittedName>
        <fullName evidence="6">Penicillin acylase family protein</fullName>
    </submittedName>
</protein>
<comment type="cofactor">
    <cofactor evidence="5">
        <name>Ca(2+)</name>
        <dbReference type="ChEBI" id="CHEBI:29108"/>
    </cofactor>
    <text evidence="5">Binds 1 Ca(2+) ion per dimer.</text>
</comment>
<dbReference type="Proteomes" id="UP000425411">
    <property type="component" value="Chromosome"/>
</dbReference>
<feature type="binding site" evidence="5">
    <location>
        <position position="328"/>
    </location>
    <ligand>
        <name>Ca(2+)</name>
        <dbReference type="ChEBI" id="CHEBI:29108"/>
    </ligand>
</feature>
<dbReference type="Gene3D" id="2.30.120.10">
    <property type="match status" value="1"/>
</dbReference>
<sequence length="780" mass="88480">MSKKVFKIIKRLVIGLLALLVIGAGYGYYFVNKSLPTIEGKVEVNFLENNVKVTRNNKGIPTIEAQNEKDLYRAQGYVHAQDRLFQMDLARRQASGRLSEIVGKAALETDKKFLVFSLRKAAEDSYAGYSDEAKKILEDYAEGVNAYIDEAVKNNKLSYEFSLLNYKPEKWTAIDSLTIGKYMAYDLGGHWDHLGFNSWVLNNLGEENLKQLLPESFSKNKDNEDIIKANLGIDVKVDEKVANTERPPMENGSNNWVVSGKKTKSGKPLLADDPHLGLATPSVWYQMNLNTPDNKVSGVIFPGIPGIILGHNEHIAWGVTNFGPDVQDLYIEKRDANNPHRFEYDGKYYDAQVDSYNIKVKNGNDEKFDVVRTKHGPIIDELLKPLGETNKSFSMQWTALESTQELEAILKIDKSKNWTEFEKALEDFKAPAQNFVFADKEGNIGYKSNGNVPIRKKGDGNLPVPGYSSEYGWDGYISFDKLPKVINPEEGFIATANTETYKTDYHTSNVWAQPYRKARIDEVLKAKNDLTVDDMKNLQMDTKNLYAQEFLKDLLKNTSVSNKDVYNKLNSWDYMDNKDEAAPLIYDTWMRVIREKILKDKMSPEAYKFMPHKESYVDKILRDALAGKKINLIEEKGGLNKVLEESLNTAISELKTKYGEDINSWKWGANHKLGFRHPLSKSSDILAYFLNPKEYPISGSKVTVQAAKQTDDGLVNHGASWRFVYDFDTKVGYHVVGPGQSGHFMSDYYNDQVLDWVEGKYTPETIGKIEGKTLELVAKK</sequence>
<keyword evidence="5" id="KW-0106">Calcium</keyword>
<dbReference type="CDD" id="cd03747">
    <property type="entry name" value="Ntn_PGA_like"/>
    <property type="match status" value="1"/>
</dbReference>
<dbReference type="Gene3D" id="1.10.439.10">
    <property type="entry name" value="Penicillin Amidohydrolase, domain 1"/>
    <property type="match status" value="1"/>
</dbReference>
<dbReference type="GO" id="GO:0046872">
    <property type="term" value="F:metal ion binding"/>
    <property type="evidence" value="ECO:0007669"/>
    <property type="project" value="UniProtKB-KW"/>
</dbReference>
<keyword evidence="3" id="KW-0865">Zymogen</keyword>
<dbReference type="GO" id="GO:0017000">
    <property type="term" value="P:antibiotic biosynthetic process"/>
    <property type="evidence" value="ECO:0007669"/>
    <property type="project" value="InterPro"/>
</dbReference>
<dbReference type="PIRSF" id="PIRSF001227">
    <property type="entry name" value="Pen_acylase"/>
    <property type="match status" value="1"/>
</dbReference>
<reference evidence="6 7" key="1">
    <citation type="submission" date="2019-11" db="EMBL/GenBank/DDBJ databases">
        <title>FDA dAtabase for Regulatory Grade micrObial Sequences (FDA-ARGOS): Supporting development and validation of Infectious Disease Dx tests.</title>
        <authorList>
            <person name="Turner S."/>
            <person name="Byrd R."/>
            <person name="Tallon L."/>
            <person name="Sadzewicz L."/>
            <person name="Vavikolanu K."/>
            <person name="Mehta A."/>
            <person name="Aluvathingal J."/>
            <person name="Nadendla S."/>
            <person name="Myers T."/>
            <person name="Yan Y."/>
            <person name="Sichtig H."/>
        </authorList>
    </citation>
    <scope>NUCLEOTIDE SEQUENCE [LARGE SCALE GENOMIC DNA]</scope>
    <source>
        <strain evidence="6 7">FDAARGOS_741</strain>
    </source>
</reference>
<feature type="binding site" evidence="5">
    <location>
        <position position="325"/>
    </location>
    <ligand>
        <name>Ca(2+)</name>
        <dbReference type="ChEBI" id="CHEBI:29108"/>
    </ligand>
</feature>
<name>A0AAP9KSW9_9BACL</name>
<dbReference type="InterPro" id="IPR002692">
    <property type="entry name" value="S45"/>
</dbReference>
<evidence type="ECO:0000313" key="7">
    <source>
        <dbReference type="Proteomes" id="UP000425411"/>
    </source>
</evidence>
<keyword evidence="2" id="KW-0378">Hydrolase</keyword>
<dbReference type="Gene3D" id="3.60.20.10">
    <property type="entry name" value="Glutamine Phosphoribosylpyrophosphate, subunit 1, domain 1"/>
    <property type="match status" value="1"/>
</dbReference>
<dbReference type="AlphaFoldDB" id="A0AAP9KSW9"/>
<dbReference type="GO" id="GO:0016811">
    <property type="term" value="F:hydrolase activity, acting on carbon-nitrogen (but not peptide) bonds, in linear amides"/>
    <property type="evidence" value="ECO:0007669"/>
    <property type="project" value="InterPro"/>
</dbReference>
<dbReference type="PANTHER" id="PTHR34218">
    <property type="entry name" value="PEPTIDASE S45 PENICILLIN AMIDASE"/>
    <property type="match status" value="1"/>
</dbReference>
<dbReference type="Pfam" id="PF01804">
    <property type="entry name" value="Penicil_amidase"/>
    <property type="match status" value="1"/>
</dbReference>
<dbReference type="Gene3D" id="1.10.1400.10">
    <property type="match status" value="1"/>
</dbReference>
<evidence type="ECO:0000256" key="5">
    <source>
        <dbReference type="PIRSR" id="PIRSR001227-2"/>
    </source>
</evidence>
<dbReference type="InterPro" id="IPR043147">
    <property type="entry name" value="Penicillin_amidase_A-knob"/>
</dbReference>
<dbReference type="InterPro" id="IPR014395">
    <property type="entry name" value="Pen/GL7ACA/AHL_acylase"/>
</dbReference>
<feature type="active site" description="Nucleophile" evidence="4">
    <location>
        <position position="253"/>
    </location>
</feature>
<evidence type="ECO:0000256" key="4">
    <source>
        <dbReference type="PIRSR" id="PIRSR001227-1"/>
    </source>
</evidence>
<evidence type="ECO:0000256" key="2">
    <source>
        <dbReference type="ARBA" id="ARBA00022801"/>
    </source>
</evidence>
<evidence type="ECO:0000256" key="1">
    <source>
        <dbReference type="ARBA" id="ARBA00006586"/>
    </source>
</evidence>
<evidence type="ECO:0000256" key="3">
    <source>
        <dbReference type="ARBA" id="ARBA00023145"/>
    </source>
</evidence>
<dbReference type="SUPFAM" id="SSF56235">
    <property type="entry name" value="N-terminal nucleophile aminohydrolases (Ntn hydrolases)"/>
    <property type="match status" value="1"/>
</dbReference>
<evidence type="ECO:0000313" key="6">
    <source>
        <dbReference type="EMBL" id="QGS08894.1"/>
    </source>
</evidence>
<keyword evidence="7" id="KW-1185">Reference proteome</keyword>
<dbReference type="RefSeq" id="WP_040461698.1">
    <property type="nucleotide sequence ID" value="NZ_CP046314.1"/>
</dbReference>
<dbReference type="EMBL" id="CP046314">
    <property type="protein sequence ID" value="QGS08894.1"/>
    <property type="molecule type" value="Genomic_DNA"/>
</dbReference>